<proteinExistence type="predicted"/>
<comment type="caution">
    <text evidence="1">The sequence shown here is derived from an EMBL/GenBank/DDBJ whole genome shotgun (WGS) entry which is preliminary data.</text>
</comment>
<sequence>MSDDKDYYEKEERRIVKNATEKGVPFETAAIISRNIRQEGLRDYEYLQMLKGKLSDEINRKK</sequence>
<name>A0A380Z3M3_PHOVU</name>
<dbReference type="EMBL" id="QRYT01000053">
    <property type="protein sequence ID" value="RGV04899.1"/>
    <property type="molecule type" value="Genomic_DNA"/>
</dbReference>
<accession>A0A380Z3M3</accession>
<dbReference type="AlphaFoldDB" id="A0A380Z3M3"/>
<dbReference type="RefSeq" id="WP_005846962.1">
    <property type="nucleotide sequence ID" value="NZ_JAMOXJ010000006.1"/>
</dbReference>
<evidence type="ECO:0000313" key="2">
    <source>
        <dbReference type="Proteomes" id="UP000285379"/>
    </source>
</evidence>
<protein>
    <submittedName>
        <fullName evidence="1">Uncharacterized protein</fullName>
    </submittedName>
</protein>
<evidence type="ECO:0000313" key="1">
    <source>
        <dbReference type="EMBL" id="RGV04899.1"/>
    </source>
</evidence>
<reference evidence="1 2" key="1">
    <citation type="submission" date="2018-08" db="EMBL/GenBank/DDBJ databases">
        <title>A genome reference for cultivated species of the human gut microbiota.</title>
        <authorList>
            <person name="Zou Y."/>
            <person name="Xue W."/>
            <person name="Luo G."/>
        </authorList>
    </citation>
    <scope>NUCLEOTIDE SEQUENCE [LARGE SCALE GENOMIC DNA]</scope>
    <source>
        <strain evidence="1 2">AF14-8</strain>
    </source>
</reference>
<dbReference type="Proteomes" id="UP000285379">
    <property type="component" value="Unassembled WGS sequence"/>
</dbReference>
<gene>
    <name evidence="1" type="ORF">DWW27_17925</name>
</gene>
<organism evidence="1 2">
    <name type="scientific">Phocaeicola vulgatus</name>
    <name type="common">Bacteroides vulgatus</name>
    <dbReference type="NCBI Taxonomy" id="821"/>
    <lineage>
        <taxon>Bacteria</taxon>
        <taxon>Pseudomonadati</taxon>
        <taxon>Bacteroidota</taxon>
        <taxon>Bacteroidia</taxon>
        <taxon>Bacteroidales</taxon>
        <taxon>Bacteroidaceae</taxon>
        <taxon>Phocaeicola</taxon>
    </lineage>
</organism>